<comment type="caution">
    <text evidence="2">The sequence shown here is derived from an EMBL/GenBank/DDBJ whole genome shotgun (WGS) entry which is preliminary data.</text>
</comment>
<dbReference type="EMBL" id="JAUHHV010000003">
    <property type="protein sequence ID" value="KAK1430461.1"/>
    <property type="molecule type" value="Genomic_DNA"/>
</dbReference>
<feature type="region of interest" description="Disordered" evidence="1">
    <location>
        <begin position="51"/>
        <end position="94"/>
    </location>
</feature>
<name>A0AAD8L0F3_TARER</name>
<organism evidence="2 3">
    <name type="scientific">Tagetes erecta</name>
    <name type="common">African marigold</name>
    <dbReference type="NCBI Taxonomy" id="13708"/>
    <lineage>
        <taxon>Eukaryota</taxon>
        <taxon>Viridiplantae</taxon>
        <taxon>Streptophyta</taxon>
        <taxon>Embryophyta</taxon>
        <taxon>Tracheophyta</taxon>
        <taxon>Spermatophyta</taxon>
        <taxon>Magnoliopsida</taxon>
        <taxon>eudicotyledons</taxon>
        <taxon>Gunneridae</taxon>
        <taxon>Pentapetalae</taxon>
        <taxon>asterids</taxon>
        <taxon>campanulids</taxon>
        <taxon>Asterales</taxon>
        <taxon>Asteraceae</taxon>
        <taxon>Asteroideae</taxon>
        <taxon>Heliantheae alliance</taxon>
        <taxon>Tageteae</taxon>
        <taxon>Tagetes</taxon>
    </lineage>
</organism>
<keyword evidence="3" id="KW-1185">Reference proteome</keyword>
<dbReference type="AlphaFoldDB" id="A0AAD8L0F3"/>
<evidence type="ECO:0000313" key="3">
    <source>
        <dbReference type="Proteomes" id="UP001229421"/>
    </source>
</evidence>
<accession>A0AAD8L0F3</accession>
<dbReference type="Proteomes" id="UP001229421">
    <property type="component" value="Unassembled WGS sequence"/>
</dbReference>
<evidence type="ECO:0000256" key="1">
    <source>
        <dbReference type="SAM" id="MobiDB-lite"/>
    </source>
</evidence>
<feature type="compositionally biased region" description="Basic and acidic residues" evidence="1">
    <location>
        <begin position="54"/>
        <end position="87"/>
    </location>
</feature>
<sequence length="94" mass="10976">MSRSPSILHLIKSFNFYPQKSQHESSPDTEYHQQHPLELAATQYDKIRRKHRNKTADEMVESRRPTIVKEKKRAEKAEKDDDVKVDSRAGAVVM</sequence>
<protein>
    <submittedName>
        <fullName evidence="2">Uncharacterized protein</fullName>
    </submittedName>
</protein>
<reference evidence="2" key="1">
    <citation type="journal article" date="2023" name="bioRxiv">
        <title>Improved chromosome-level genome assembly for marigold (Tagetes erecta).</title>
        <authorList>
            <person name="Jiang F."/>
            <person name="Yuan L."/>
            <person name="Wang S."/>
            <person name="Wang H."/>
            <person name="Xu D."/>
            <person name="Wang A."/>
            <person name="Fan W."/>
        </authorList>
    </citation>
    <scope>NUCLEOTIDE SEQUENCE</scope>
    <source>
        <strain evidence="2">WSJ</strain>
        <tissue evidence="2">Leaf</tissue>
    </source>
</reference>
<gene>
    <name evidence="2" type="ORF">QVD17_13202</name>
</gene>
<evidence type="ECO:0000313" key="2">
    <source>
        <dbReference type="EMBL" id="KAK1430461.1"/>
    </source>
</evidence>
<proteinExistence type="predicted"/>